<dbReference type="InterPro" id="IPR036615">
    <property type="entry name" value="Mur_ligase_C_dom_sf"/>
</dbReference>
<dbReference type="SUPFAM" id="SSF53244">
    <property type="entry name" value="MurD-like peptide ligases, peptide-binding domain"/>
    <property type="match status" value="1"/>
</dbReference>
<dbReference type="Pfam" id="PF02875">
    <property type="entry name" value="Mur_ligase_C"/>
    <property type="match status" value="1"/>
</dbReference>
<dbReference type="InterPro" id="IPR036565">
    <property type="entry name" value="Mur-like_cat_sf"/>
</dbReference>
<accession>A0A0G1C7E6</accession>
<feature type="domain" description="Mur ligase C-terminal" evidence="1">
    <location>
        <begin position="235"/>
        <end position="380"/>
    </location>
</feature>
<dbReference type="SUPFAM" id="SSF53623">
    <property type="entry name" value="MurD-like peptide ligases, catalytic domain"/>
    <property type="match status" value="1"/>
</dbReference>
<dbReference type="EMBL" id="LCDD01000034">
    <property type="protein sequence ID" value="KKS45563.1"/>
    <property type="molecule type" value="Genomic_DNA"/>
</dbReference>
<protein>
    <submittedName>
        <fullName evidence="3">UDP-N-acetylmuramyl-tripeptide synthetase</fullName>
    </submittedName>
</protein>
<dbReference type="InterPro" id="IPR004101">
    <property type="entry name" value="Mur_ligase_C"/>
</dbReference>
<sequence>MVRRIKNIGHWLLAVFATLIYGFPAGKLTVIGITGTDGKTSTTYLLYHLLKKAKLPVSMISTVKAVIGSQIYDTGFHVTTPSAFFLQKLLKKAKSEGSRFLVLETTSHALDQFRTLGTSIDIAVITNISHEHLDYHGNLEKYLEAKAKILKGVKTAILNRDDASFNTLKKKVKGKTITFSLDKTADYTPRSVDLPESEPAFQKANMLAAVAAAREAGVDLKTAEKALRTFSGVPGRMERVKNGHGINVIIDFAHKINALKEALAFARTQTRNKLIVVFGTAGLRDRLKRPIMGELAAKAADFAVLTAEDPRTEDVRNIIAQIAKGCLNAGMQEKNKNFGGNNLQRKNKYFFRIPDRQEAINFAIRKLAKKGDTVIVCGKGHEKSMCYGKIEYPWDEKQAVLKALDF</sequence>
<evidence type="ECO:0000313" key="4">
    <source>
        <dbReference type="Proteomes" id="UP000034320"/>
    </source>
</evidence>
<organism evidence="3 4">
    <name type="scientific">Candidatus Gottesmanbacteria bacterium GW2011_GWA2_42_18</name>
    <dbReference type="NCBI Taxonomy" id="1618442"/>
    <lineage>
        <taxon>Bacteria</taxon>
        <taxon>Candidatus Gottesmaniibacteriota</taxon>
    </lineage>
</organism>
<dbReference type="PANTHER" id="PTHR23135">
    <property type="entry name" value="MUR LIGASE FAMILY MEMBER"/>
    <property type="match status" value="1"/>
</dbReference>
<reference evidence="3 4" key="1">
    <citation type="journal article" date="2015" name="Nature">
        <title>rRNA introns, odd ribosomes, and small enigmatic genomes across a large radiation of phyla.</title>
        <authorList>
            <person name="Brown C.T."/>
            <person name="Hug L.A."/>
            <person name="Thomas B.C."/>
            <person name="Sharon I."/>
            <person name="Castelle C.J."/>
            <person name="Singh A."/>
            <person name="Wilkins M.J."/>
            <person name="Williams K.H."/>
            <person name="Banfield J.F."/>
        </authorList>
    </citation>
    <scope>NUCLEOTIDE SEQUENCE [LARGE SCALE GENOMIC DNA]</scope>
</reference>
<dbReference type="GO" id="GO:0005524">
    <property type="term" value="F:ATP binding"/>
    <property type="evidence" value="ECO:0007669"/>
    <property type="project" value="InterPro"/>
</dbReference>
<dbReference type="GO" id="GO:0016881">
    <property type="term" value="F:acid-amino acid ligase activity"/>
    <property type="evidence" value="ECO:0007669"/>
    <property type="project" value="InterPro"/>
</dbReference>
<dbReference type="PATRIC" id="fig|1618442.3.peg.1153"/>
<evidence type="ECO:0000259" key="2">
    <source>
        <dbReference type="Pfam" id="PF08245"/>
    </source>
</evidence>
<dbReference type="Proteomes" id="UP000034320">
    <property type="component" value="Unassembled WGS sequence"/>
</dbReference>
<gene>
    <name evidence="3" type="ORF">UV09_C0034G0002</name>
</gene>
<comment type="caution">
    <text evidence="3">The sequence shown here is derived from an EMBL/GenBank/DDBJ whole genome shotgun (WGS) entry which is preliminary data.</text>
</comment>
<dbReference type="Gene3D" id="3.40.1190.10">
    <property type="entry name" value="Mur-like, catalytic domain"/>
    <property type="match status" value="1"/>
</dbReference>
<dbReference type="PANTHER" id="PTHR23135:SF4">
    <property type="entry name" value="UDP-N-ACETYLMURAMOYL-L-ALANYL-D-GLUTAMATE--2,6-DIAMINOPIMELATE LIGASE MURE HOMOLOG, CHLOROPLASTIC"/>
    <property type="match status" value="1"/>
</dbReference>
<proteinExistence type="predicted"/>
<name>A0A0G1C7E6_9BACT</name>
<dbReference type="Gene3D" id="3.90.190.20">
    <property type="entry name" value="Mur ligase, C-terminal domain"/>
    <property type="match status" value="1"/>
</dbReference>
<feature type="domain" description="Mur ligase central" evidence="2">
    <location>
        <begin position="33"/>
        <end position="190"/>
    </location>
</feature>
<dbReference type="InterPro" id="IPR013221">
    <property type="entry name" value="Mur_ligase_cen"/>
</dbReference>
<evidence type="ECO:0000259" key="1">
    <source>
        <dbReference type="Pfam" id="PF02875"/>
    </source>
</evidence>
<evidence type="ECO:0000313" key="3">
    <source>
        <dbReference type="EMBL" id="KKS45563.1"/>
    </source>
</evidence>
<dbReference type="AlphaFoldDB" id="A0A0G1C7E6"/>
<dbReference type="Pfam" id="PF08245">
    <property type="entry name" value="Mur_ligase_M"/>
    <property type="match status" value="1"/>
</dbReference>